<gene>
    <name evidence="5" type="primary">MSH4</name>
    <name evidence="5" type="ORF">HERIO_970</name>
</gene>
<dbReference type="InterPro" id="IPR036187">
    <property type="entry name" value="DNA_mismatch_repair_MutS_sf"/>
</dbReference>
<dbReference type="SUPFAM" id="SSF52540">
    <property type="entry name" value="P-loop containing nucleoside triphosphate hydrolases"/>
    <property type="match status" value="1"/>
</dbReference>
<dbReference type="GO" id="GO:0005524">
    <property type="term" value="F:ATP binding"/>
    <property type="evidence" value="ECO:0007669"/>
    <property type="project" value="UniProtKB-KW"/>
</dbReference>
<evidence type="ECO:0000256" key="2">
    <source>
        <dbReference type="ARBA" id="ARBA00022840"/>
    </source>
</evidence>
<dbReference type="Gene3D" id="3.40.50.300">
    <property type="entry name" value="P-loop containing nucleotide triphosphate hydrolases"/>
    <property type="match status" value="1"/>
</dbReference>
<dbReference type="GO" id="GO:0140664">
    <property type="term" value="F:ATP-dependent DNA damage sensor activity"/>
    <property type="evidence" value="ECO:0007669"/>
    <property type="project" value="InterPro"/>
</dbReference>
<keyword evidence="3" id="KW-0238">DNA-binding</keyword>
<organism evidence="5 6">
    <name type="scientific">Hepatospora eriocheir</name>
    <dbReference type="NCBI Taxonomy" id="1081669"/>
    <lineage>
        <taxon>Eukaryota</taxon>
        <taxon>Fungi</taxon>
        <taxon>Fungi incertae sedis</taxon>
        <taxon>Microsporidia</taxon>
        <taxon>Hepatosporidae</taxon>
        <taxon>Hepatospora</taxon>
    </lineage>
</organism>
<reference evidence="5 6" key="1">
    <citation type="journal article" date="2017" name="Environ. Microbiol.">
        <title>Decay of the glycolytic pathway and adaptation to intranuclear parasitism within Enterocytozoonidae microsporidia.</title>
        <authorList>
            <person name="Wiredu Boakye D."/>
            <person name="Jaroenlak P."/>
            <person name="Prachumwat A."/>
            <person name="Williams T.A."/>
            <person name="Bateman K.S."/>
            <person name="Itsathitphaisarn O."/>
            <person name="Sritunyalucksana K."/>
            <person name="Paszkiewicz K.H."/>
            <person name="Moore K.A."/>
            <person name="Stentiford G.D."/>
            <person name="Williams B.A."/>
        </authorList>
    </citation>
    <scope>NUCLEOTIDE SEQUENCE [LARGE SCALE GENOMIC DNA]</scope>
    <source>
        <strain evidence="5 6">GB1</strain>
    </source>
</reference>
<keyword evidence="1" id="KW-0547">Nucleotide-binding</keyword>
<dbReference type="InterPro" id="IPR045076">
    <property type="entry name" value="MutS"/>
</dbReference>
<evidence type="ECO:0000313" key="6">
    <source>
        <dbReference type="Proteomes" id="UP000192356"/>
    </source>
</evidence>
<dbReference type="PANTHER" id="PTHR11361">
    <property type="entry name" value="DNA MISMATCH REPAIR PROTEIN MUTS FAMILY MEMBER"/>
    <property type="match status" value="1"/>
</dbReference>
<keyword evidence="6" id="KW-1185">Reference proteome</keyword>
<dbReference type="PANTHER" id="PTHR11361:SF146">
    <property type="entry name" value="DNA MISMATCH REPAIR PROTEINS MUTS FAMILY DOMAIN-CONTAINING PROTEIN"/>
    <property type="match status" value="1"/>
</dbReference>
<dbReference type="GO" id="GO:0032301">
    <property type="term" value="C:MutSalpha complex"/>
    <property type="evidence" value="ECO:0007669"/>
    <property type="project" value="TreeGrafter"/>
</dbReference>
<evidence type="ECO:0000256" key="1">
    <source>
        <dbReference type="ARBA" id="ARBA00022741"/>
    </source>
</evidence>
<dbReference type="Gene3D" id="1.10.1420.10">
    <property type="match status" value="1"/>
</dbReference>
<comment type="caution">
    <text evidence="5">The sequence shown here is derived from an EMBL/GenBank/DDBJ whole genome shotgun (WGS) entry which is preliminary data.</text>
</comment>
<proteinExistence type="predicted"/>
<dbReference type="VEuPathDB" id="MicrosporidiaDB:A0H76_1475"/>
<protein>
    <submittedName>
        <fullName evidence="5">MSH4</fullName>
    </submittedName>
</protein>
<sequence length="643" mass="75265">MKNILFGILTSKLMICVRKIYGNKRDDNVMCLEKILIVIDSFQFDLIAINKHLLEYVKQPVFLLEDISDLDKNKIFQHVQKIESIIKTFNEDKPIIMNENLKLLLQNKKDNPFTFHAFGKLKTGLGKKLLSNYIIYPQTSIFRIFQKQKIIGKFLKNNSLADKLSVILGNLPDFNSMINEYQRIYVQLNTFNDSDDENYQFDIFNNNDNYNQVKKVQSVSMIKKLFSLFLDVENINYCLRQFKIKEIDVPEDIRIKINNIVSFSYDSRINPLLNSNIVDFVRKGVCKALDVARKIYHENLRRIYLKIEKFVDMHMYIHRDEKLGICLRRNKRITVNNNEIAAKMQYENLKIVKETKVYYLYSNLELKILNFKINETYETIINLSSMITNEVVLEISGIFNFLTTLGEIIPEIDVCLAIALSFNKYKCYNFPNITTNKLLMKNSYDVFIKEPHPHNYLISENRRFNIISGPNAVGKSSYVRQLFFNFIFCYLGAPLPTEYSELPIITSIYFIETIDDLTSIKDSINKHTLIFVDELRVPLALEKYVLRFLLNTNAIVYYITHNFTALEVAKANKSINLICLDGFKSFAGINTSSNALQLCKDFFNPAFMKNVYVYYDVLKTKENNEELNVHVNTTKEFYDSHLN</sequence>
<dbReference type="OrthoDB" id="2195817at2759"/>
<accession>A0A1X0QBQ8</accession>
<dbReference type="EMBL" id="LVKB01000038">
    <property type="protein sequence ID" value="ORD97153.1"/>
    <property type="molecule type" value="Genomic_DNA"/>
</dbReference>
<dbReference type="GO" id="GO:0030983">
    <property type="term" value="F:mismatched DNA binding"/>
    <property type="evidence" value="ECO:0007669"/>
    <property type="project" value="InterPro"/>
</dbReference>
<dbReference type="VEuPathDB" id="MicrosporidiaDB:HERIO_970"/>
<name>A0A1X0QBQ8_9MICR</name>
<evidence type="ECO:0000313" key="5">
    <source>
        <dbReference type="EMBL" id="ORD97153.1"/>
    </source>
</evidence>
<dbReference type="InterPro" id="IPR000432">
    <property type="entry name" value="DNA_mismatch_repair_MutS_C"/>
</dbReference>
<evidence type="ECO:0000259" key="4">
    <source>
        <dbReference type="SMART" id="SM00534"/>
    </source>
</evidence>
<dbReference type="SUPFAM" id="SSF48334">
    <property type="entry name" value="DNA repair protein MutS, domain III"/>
    <property type="match status" value="1"/>
</dbReference>
<dbReference type="InterPro" id="IPR027417">
    <property type="entry name" value="P-loop_NTPase"/>
</dbReference>
<evidence type="ECO:0000256" key="3">
    <source>
        <dbReference type="ARBA" id="ARBA00023125"/>
    </source>
</evidence>
<keyword evidence="2" id="KW-0067">ATP-binding</keyword>
<dbReference type="Proteomes" id="UP000192356">
    <property type="component" value="Unassembled WGS sequence"/>
</dbReference>
<dbReference type="GO" id="GO:0006298">
    <property type="term" value="P:mismatch repair"/>
    <property type="evidence" value="ECO:0007669"/>
    <property type="project" value="InterPro"/>
</dbReference>
<dbReference type="AlphaFoldDB" id="A0A1X0QBQ8"/>
<dbReference type="SMART" id="SM00534">
    <property type="entry name" value="MUTSac"/>
    <property type="match status" value="1"/>
</dbReference>
<feature type="domain" description="DNA mismatch repair proteins mutS family" evidence="4">
    <location>
        <begin position="462"/>
        <end position="616"/>
    </location>
</feature>